<evidence type="ECO:0000313" key="2">
    <source>
        <dbReference type="Proteomes" id="UP001501469"/>
    </source>
</evidence>
<dbReference type="EMBL" id="BAABDK010000035">
    <property type="protein sequence ID" value="GAA4054823.1"/>
    <property type="molecule type" value="Genomic_DNA"/>
</dbReference>
<name>A0ABP7UZF7_9BACT</name>
<keyword evidence="2" id="KW-1185">Reference proteome</keyword>
<accession>A0ABP7UZF7</accession>
<gene>
    <name evidence="1" type="ORF">GCM10022409_47420</name>
</gene>
<evidence type="ECO:0000313" key="1">
    <source>
        <dbReference type="EMBL" id="GAA4054823.1"/>
    </source>
</evidence>
<organism evidence="1 2">
    <name type="scientific">Hymenobacter glaciei</name>
    <dbReference type="NCBI Taxonomy" id="877209"/>
    <lineage>
        <taxon>Bacteria</taxon>
        <taxon>Pseudomonadati</taxon>
        <taxon>Bacteroidota</taxon>
        <taxon>Cytophagia</taxon>
        <taxon>Cytophagales</taxon>
        <taxon>Hymenobacteraceae</taxon>
        <taxon>Hymenobacter</taxon>
    </lineage>
</organism>
<protein>
    <submittedName>
        <fullName evidence="1">Uncharacterized protein</fullName>
    </submittedName>
</protein>
<proteinExistence type="predicted"/>
<comment type="caution">
    <text evidence="1">The sequence shown here is derived from an EMBL/GenBank/DDBJ whole genome shotgun (WGS) entry which is preliminary data.</text>
</comment>
<reference evidence="2" key="1">
    <citation type="journal article" date="2019" name="Int. J. Syst. Evol. Microbiol.">
        <title>The Global Catalogue of Microorganisms (GCM) 10K type strain sequencing project: providing services to taxonomists for standard genome sequencing and annotation.</title>
        <authorList>
            <consortium name="The Broad Institute Genomics Platform"/>
            <consortium name="The Broad Institute Genome Sequencing Center for Infectious Disease"/>
            <person name="Wu L."/>
            <person name="Ma J."/>
        </authorList>
    </citation>
    <scope>NUCLEOTIDE SEQUENCE [LARGE SCALE GENOMIC DNA]</scope>
    <source>
        <strain evidence="2">JCM 17225</strain>
    </source>
</reference>
<dbReference type="Proteomes" id="UP001501469">
    <property type="component" value="Unassembled WGS sequence"/>
</dbReference>
<sequence>MAGNENNDRKAQARWVAKPLFVTGNSGACHNGLNLRPVERRANIMLLSPLLPDYSREPIVEKADVSLQAKGVGGVHPVATPERCLLGPMAVGMSSPPAHAE</sequence>